<dbReference type="InterPro" id="IPR002172">
    <property type="entry name" value="LDrepeatLR_classA_rpt"/>
</dbReference>
<dbReference type="InterPro" id="IPR036055">
    <property type="entry name" value="LDL_receptor-like_sf"/>
</dbReference>
<evidence type="ECO:0000313" key="11">
    <source>
        <dbReference type="EMBL" id="VVC32230.1"/>
    </source>
</evidence>
<evidence type="ECO:0000256" key="5">
    <source>
        <dbReference type="ARBA" id="ARBA00023136"/>
    </source>
</evidence>
<comment type="caution">
    <text evidence="9">Lacks conserved residue(s) required for the propagation of feature annotation.</text>
</comment>
<evidence type="ECO:0000256" key="8">
    <source>
        <dbReference type="ARBA" id="ARBA00023180"/>
    </source>
</evidence>
<dbReference type="Gene3D" id="4.10.400.10">
    <property type="entry name" value="Low-density Lipoprotein Receptor"/>
    <property type="match status" value="4"/>
</dbReference>
<keyword evidence="7 11" id="KW-0675">Receptor</keyword>
<feature type="signal peptide" evidence="10">
    <location>
        <begin position="1"/>
        <end position="25"/>
    </location>
</feature>
<dbReference type="GO" id="GO:0005886">
    <property type="term" value="C:plasma membrane"/>
    <property type="evidence" value="ECO:0007669"/>
    <property type="project" value="TreeGrafter"/>
</dbReference>
<feature type="disulfide bond" evidence="9">
    <location>
        <begin position="482"/>
        <end position="497"/>
    </location>
</feature>
<evidence type="ECO:0000256" key="3">
    <source>
        <dbReference type="ARBA" id="ARBA00022737"/>
    </source>
</evidence>
<evidence type="ECO:0000256" key="9">
    <source>
        <dbReference type="PROSITE-ProRule" id="PRU00124"/>
    </source>
</evidence>
<dbReference type="PANTHER" id="PTHR22722:SF5">
    <property type="entry name" value="LOW-DENSITY LIPOPROTEIN RECEPTOR-RELATED PROTEIN 1B"/>
    <property type="match status" value="1"/>
</dbReference>
<evidence type="ECO:0000256" key="6">
    <source>
        <dbReference type="ARBA" id="ARBA00023157"/>
    </source>
</evidence>
<dbReference type="OrthoDB" id="8831087at2759"/>
<dbReference type="GO" id="GO:0005041">
    <property type="term" value="F:low-density lipoprotein particle receptor activity"/>
    <property type="evidence" value="ECO:0007669"/>
    <property type="project" value="TreeGrafter"/>
</dbReference>
<sequence>MITITITITSVVAIAIVSAVHQVTASTTIDNVVVRMGLPEGQGLSGVCLFKNGPNKRRHVMFKSVTSARKKHGGGGDYMVAGDLSADRVYEGTFTRLVDGDQVARFGCKGGQQFEIATPFVVPERDLDTMLAVKESMERRFGAQPSRQQPRRFVTADHVSVTLSVLQQGKSTAPSDTGDYVDDNASVTVDVFQLYKKPTAIGNSWNSKVTGTATQYSAFPFARYALRYPVGKLMLDDLPPDQMLAVKLRRPVTINNNDNLTENAIFIYTGGLYPRGTANLTKMLDDERPEDDMFTTNPNVADTDVAATSLQVLAKYVHRDPFDIIKNTVKCYTDGMVYNGYPCQNSDVCIPLGWLCDSQKDCLEGDDEYNCYTDTDIDSGEYNNNLYNNNDNWYYNRGICKKYEFRCRSRRMSVCLPNSWLCDGRVDCDDGWDENEFNCGRTYGGLRPGFGDFNSREDQTCLSKNNFKCWQGTGCIALRAVCDGIKDCADGSDERVCDNWNSHCDEFTEYRCLNNYNTYNARSCIPRQWVCDLQDDCPHGEDESITSCLGMDHPTFNGLETDIVDF</sequence>
<dbReference type="InterPro" id="IPR051221">
    <property type="entry name" value="LDLR-related"/>
</dbReference>
<keyword evidence="8" id="KW-0325">Glycoprotein</keyword>
<evidence type="ECO:0000313" key="12">
    <source>
        <dbReference type="Proteomes" id="UP000325440"/>
    </source>
</evidence>
<keyword evidence="4" id="KW-1133">Transmembrane helix</keyword>
<keyword evidence="6 9" id="KW-1015">Disulfide bond</keyword>
<evidence type="ECO:0000256" key="4">
    <source>
        <dbReference type="ARBA" id="ARBA00022989"/>
    </source>
</evidence>
<dbReference type="AlphaFoldDB" id="A0A5E4MJ27"/>
<dbReference type="PROSITE" id="PS50068">
    <property type="entry name" value="LDLRA_2"/>
    <property type="match status" value="4"/>
</dbReference>
<dbReference type="PANTHER" id="PTHR22722">
    <property type="entry name" value="LOW-DENSITY LIPOPROTEIN RECEPTOR-RELATED PROTEIN 2-RELATED"/>
    <property type="match status" value="1"/>
</dbReference>
<dbReference type="CDD" id="cd00112">
    <property type="entry name" value="LDLa"/>
    <property type="match status" value="4"/>
</dbReference>
<keyword evidence="2" id="KW-0812">Transmembrane</keyword>
<keyword evidence="5" id="KW-0472">Membrane</keyword>
<feature type="chain" id="PRO_5022663881" evidence="10">
    <location>
        <begin position="26"/>
        <end position="566"/>
    </location>
</feature>
<evidence type="ECO:0000256" key="2">
    <source>
        <dbReference type="ARBA" id="ARBA00022692"/>
    </source>
</evidence>
<dbReference type="InterPro" id="IPR023415">
    <property type="entry name" value="LDLR_class-A_CS"/>
</dbReference>
<dbReference type="PROSITE" id="PS01209">
    <property type="entry name" value="LDLRA_1"/>
    <property type="match status" value="2"/>
</dbReference>
<organism evidence="11 12">
    <name type="scientific">Cinara cedri</name>
    <dbReference type="NCBI Taxonomy" id="506608"/>
    <lineage>
        <taxon>Eukaryota</taxon>
        <taxon>Metazoa</taxon>
        <taxon>Ecdysozoa</taxon>
        <taxon>Arthropoda</taxon>
        <taxon>Hexapoda</taxon>
        <taxon>Insecta</taxon>
        <taxon>Pterygota</taxon>
        <taxon>Neoptera</taxon>
        <taxon>Paraneoptera</taxon>
        <taxon>Hemiptera</taxon>
        <taxon>Sternorrhyncha</taxon>
        <taxon>Aphidomorpha</taxon>
        <taxon>Aphidoidea</taxon>
        <taxon>Aphididae</taxon>
        <taxon>Lachninae</taxon>
        <taxon>Cinara</taxon>
    </lineage>
</organism>
<protein>
    <submittedName>
        <fullName evidence="11">Low-density lipoprotein (LDL) receptor class A repeat,Low-density lipoprotein (LDL) receptor class A</fullName>
    </submittedName>
</protein>
<keyword evidence="11" id="KW-0449">Lipoprotein</keyword>
<comment type="subcellular location">
    <subcellularLocation>
        <location evidence="1">Membrane</location>
        <topology evidence="1">Single-pass membrane protein</topology>
    </subcellularLocation>
</comment>
<name>A0A5E4MJ27_9HEMI</name>
<dbReference type="PRINTS" id="PR00261">
    <property type="entry name" value="LDLRECEPTOR"/>
</dbReference>
<dbReference type="Proteomes" id="UP000325440">
    <property type="component" value="Unassembled WGS sequence"/>
</dbReference>
<dbReference type="SUPFAM" id="SSF57424">
    <property type="entry name" value="LDL receptor-like module"/>
    <property type="match status" value="4"/>
</dbReference>
<evidence type="ECO:0000256" key="1">
    <source>
        <dbReference type="ARBA" id="ARBA00004167"/>
    </source>
</evidence>
<evidence type="ECO:0000256" key="10">
    <source>
        <dbReference type="SAM" id="SignalP"/>
    </source>
</evidence>
<dbReference type="EMBL" id="CABPRJ010000954">
    <property type="protein sequence ID" value="VVC32230.1"/>
    <property type="molecule type" value="Genomic_DNA"/>
</dbReference>
<dbReference type="SMART" id="SM00192">
    <property type="entry name" value="LDLa"/>
    <property type="match status" value="4"/>
</dbReference>
<evidence type="ECO:0000256" key="7">
    <source>
        <dbReference type="ARBA" id="ARBA00023170"/>
    </source>
</evidence>
<dbReference type="Pfam" id="PF00057">
    <property type="entry name" value="Ldl_recept_a"/>
    <property type="match status" value="4"/>
</dbReference>
<dbReference type="GO" id="GO:0043235">
    <property type="term" value="C:receptor complex"/>
    <property type="evidence" value="ECO:0007669"/>
    <property type="project" value="TreeGrafter"/>
</dbReference>
<feature type="disulfide bond" evidence="9">
    <location>
        <begin position="356"/>
        <end position="371"/>
    </location>
</feature>
<accession>A0A5E4MJ27</accession>
<keyword evidence="12" id="KW-1185">Reference proteome</keyword>
<gene>
    <name evidence="11" type="ORF">CINCED_3A006082</name>
</gene>
<keyword evidence="10" id="KW-0732">Signal</keyword>
<proteinExistence type="predicted"/>
<reference evidence="11 12" key="1">
    <citation type="submission" date="2019-08" db="EMBL/GenBank/DDBJ databases">
        <authorList>
            <person name="Alioto T."/>
            <person name="Alioto T."/>
            <person name="Gomez Garrido J."/>
        </authorList>
    </citation>
    <scope>NUCLEOTIDE SEQUENCE [LARGE SCALE GENOMIC DNA]</scope>
</reference>
<keyword evidence="3" id="KW-0677">Repeat</keyword>